<evidence type="ECO:0000256" key="1">
    <source>
        <dbReference type="SAM" id="MobiDB-lite"/>
    </source>
</evidence>
<evidence type="ECO:0000313" key="2">
    <source>
        <dbReference type="EMBL" id="KAJ8872413.1"/>
    </source>
</evidence>
<reference evidence="2 3" key="1">
    <citation type="submission" date="2023-02" db="EMBL/GenBank/DDBJ databases">
        <title>LHISI_Scaffold_Assembly.</title>
        <authorList>
            <person name="Stuart O.P."/>
            <person name="Cleave R."/>
            <person name="Magrath M.J.L."/>
            <person name="Mikheyev A.S."/>
        </authorList>
    </citation>
    <scope>NUCLEOTIDE SEQUENCE [LARGE SCALE GENOMIC DNA]</scope>
    <source>
        <strain evidence="2">Daus_M_001</strain>
        <tissue evidence="2">Leg muscle</tissue>
    </source>
</reference>
<feature type="compositionally biased region" description="Basic and acidic residues" evidence="1">
    <location>
        <begin position="393"/>
        <end position="411"/>
    </location>
</feature>
<dbReference type="Proteomes" id="UP001159363">
    <property type="component" value="Chromosome 10"/>
</dbReference>
<evidence type="ECO:0000313" key="3">
    <source>
        <dbReference type="Proteomes" id="UP001159363"/>
    </source>
</evidence>
<proteinExistence type="predicted"/>
<feature type="region of interest" description="Disordered" evidence="1">
    <location>
        <begin position="1"/>
        <end position="24"/>
    </location>
</feature>
<feature type="region of interest" description="Disordered" evidence="1">
    <location>
        <begin position="385"/>
        <end position="435"/>
    </location>
</feature>
<organism evidence="2 3">
    <name type="scientific">Dryococelus australis</name>
    <dbReference type="NCBI Taxonomy" id="614101"/>
    <lineage>
        <taxon>Eukaryota</taxon>
        <taxon>Metazoa</taxon>
        <taxon>Ecdysozoa</taxon>
        <taxon>Arthropoda</taxon>
        <taxon>Hexapoda</taxon>
        <taxon>Insecta</taxon>
        <taxon>Pterygota</taxon>
        <taxon>Neoptera</taxon>
        <taxon>Polyneoptera</taxon>
        <taxon>Phasmatodea</taxon>
        <taxon>Verophasmatodea</taxon>
        <taxon>Anareolatae</taxon>
        <taxon>Phasmatidae</taxon>
        <taxon>Eurycanthinae</taxon>
        <taxon>Dryococelus</taxon>
    </lineage>
</organism>
<feature type="region of interest" description="Disordered" evidence="1">
    <location>
        <begin position="638"/>
        <end position="658"/>
    </location>
</feature>
<comment type="caution">
    <text evidence="2">The sequence shown here is derived from an EMBL/GenBank/DDBJ whole genome shotgun (WGS) entry which is preliminary data.</text>
</comment>
<keyword evidence="3" id="KW-1185">Reference proteome</keyword>
<protein>
    <submittedName>
        <fullName evidence="2">Uncharacterized protein</fullName>
    </submittedName>
</protein>
<feature type="compositionally biased region" description="Basic and acidic residues" evidence="1">
    <location>
        <begin position="516"/>
        <end position="527"/>
    </location>
</feature>
<feature type="region of interest" description="Disordered" evidence="1">
    <location>
        <begin position="511"/>
        <end position="536"/>
    </location>
</feature>
<sequence length="766" mass="84556">MLLFPTPKHEVSLGAHKPSHPIGLSAQTITDPITSPDSTKPSPIRPPHQIAPKHLRFSNHILKVLLDQDKCAVGELASTANSIPLAVRVSTIIAVISPRPKLQGLKYDDFKERDPHQNQGCFVSFKNRPMKLILPWEFPKQNTNSQKYELAALPILSLLVKDSALLSTQRNPSAMLRPAGETALVAGLAICRCRSKRLRCEPASAFLRSTYYVFVDTDLPPLTDLELQCRGTTTREEKIHHEEIPERPSPRDFAYIGLDFGAGESQSAESRDGIGDHGGGVVVRLLVSRLGEPGSIPGFSHVGFRPNNAAGRQVFSGIPRFTGHFIPGLFGFQDIGVEVEVKQLHMDHLHPTIQRNVLNKQQSSAQHRVRGRKKHEVPPTFQHTSSTLLQAHENYRRNERRGKREIPEKPHRTVASSGTIPARENPGATPPGIQPSSTQFPLTCQEHIPELLLYSSCNYCKTIGRLQLRHEQMKLFCLPKRTSPPKRDFGQFFPAPVVRERKSKLHLCKQFQQEKTQGRGETGDPRENTLTNGIVQNDSHLRKFRSGPTGERTRFALVGGEQSNRLGWSRAVGEGEIKMAKQNSTDREGAGGLRVRGRGHSTLGCNDGPAERLVSCVRARRSLVARADSWESRSLVCSGGGGETGGGRKHTRRGDVSPAGIDRSASSIFASHEQPLTGRMNCVTECFKYSFSLETIKSAYNALVYGNSTLLRAHCFASRASERTGRKVVYDSDGGGKAMTGFELQTRAADPGCIVSCIYLKNALDY</sequence>
<gene>
    <name evidence="2" type="ORF">PR048_026017</name>
</gene>
<name>A0ABQ9GK55_9NEOP</name>
<accession>A0ABQ9GK55</accession>
<dbReference type="EMBL" id="JARBHB010000011">
    <property type="protein sequence ID" value="KAJ8872413.1"/>
    <property type="molecule type" value="Genomic_DNA"/>
</dbReference>